<dbReference type="GO" id="GO:0016301">
    <property type="term" value="F:kinase activity"/>
    <property type="evidence" value="ECO:0007669"/>
    <property type="project" value="UniProtKB-KW"/>
</dbReference>
<dbReference type="Pfam" id="PF02518">
    <property type="entry name" value="HATPase_c"/>
    <property type="match status" value="1"/>
</dbReference>
<gene>
    <name evidence="7" type="ORF">N5B56_05610</name>
</gene>
<keyword evidence="3" id="KW-0808">Transferase</keyword>
<dbReference type="InterPro" id="IPR003660">
    <property type="entry name" value="HAMP_dom"/>
</dbReference>
<feature type="transmembrane region" description="Helical" evidence="5">
    <location>
        <begin position="12"/>
        <end position="35"/>
    </location>
</feature>
<evidence type="ECO:0000256" key="1">
    <source>
        <dbReference type="ARBA" id="ARBA00004370"/>
    </source>
</evidence>
<keyword evidence="5" id="KW-0812">Transmembrane</keyword>
<dbReference type="PANTHER" id="PTHR34220">
    <property type="entry name" value="SENSOR HISTIDINE KINASE YPDA"/>
    <property type="match status" value="1"/>
</dbReference>
<protein>
    <submittedName>
        <fullName evidence="7">Histidine kinase</fullName>
    </submittedName>
</protein>
<dbReference type="InterPro" id="IPR036890">
    <property type="entry name" value="HATPase_C_sf"/>
</dbReference>
<sequence length="584" mass="66818">MAKGFLHKKRKLRTQVTILITVTIAFALVISGALFCYKTINELQKSFKEQIFQESRSTISAISTNIDTIDSIYRILISNTSVYDWLENNYADSTNSVTTAKQITSSLIMNNLWEKSYLESVYIYNKRGKQVHVSKNETSSSLIMNRRIYNSLTSPSPSLSFRTFNDSNCIYFIKTIYSSNNGQQIGDILISININEWMFSLSQYVSNDWRIFIYNDDLEVMSGFKYNAESTKLSSIHKQINAIDALKISSVKFDSDDYFVLSNEMESININAAVLAPVSQIEHQIYNILLPYIIAIISIIIIVLIFAFGISRLITQPISLMINYVNRIAQGDYSGNINGLEKYEEFYSLQLSVNNMLDEIHSFHEDITEQKLLLKDSEIRALQSQINPHFLFNVLNAIAWKAEMSDNNEIYDMTIALGELLKATVKSKNDFAIPLSEELKYVKFYSYLQRIRFEDRISINFHIDAGLDSYKVPVFCIQTLVENAYVHGLEPKESSGELNIYLYEKYEYLHISIEDNGIGFNEIPDFNNQAPSSKESGTSKGHTHVGLRNLNRRLILMYGPECALHIESTPMVKTAISFKIPCEK</sequence>
<keyword evidence="5" id="KW-0472">Membrane</keyword>
<keyword evidence="2" id="KW-0597">Phosphoprotein</keyword>
<name>A0ABT2LZ41_9FIRM</name>
<evidence type="ECO:0000313" key="7">
    <source>
        <dbReference type="EMBL" id="MCT7398563.1"/>
    </source>
</evidence>
<evidence type="ECO:0000256" key="4">
    <source>
        <dbReference type="ARBA" id="ARBA00022777"/>
    </source>
</evidence>
<dbReference type="InterPro" id="IPR003594">
    <property type="entry name" value="HATPase_dom"/>
</dbReference>
<evidence type="ECO:0000256" key="5">
    <source>
        <dbReference type="SAM" id="Phobius"/>
    </source>
</evidence>
<reference evidence="7" key="1">
    <citation type="submission" date="2022-09" db="EMBL/GenBank/DDBJ databases">
        <title>Eubacterium sp. LFL-14 isolated from human feces.</title>
        <authorList>
            <person name="Liu F."/>
        </authorList>
    </citation>
    <scope>NUCLEOTIDE SEQUENCE</scope>
    <source>
        <strain evidence="7">LFL-14</strain>
    </source>
</reference>
<dbReference type="SUPFAM" id="SSF55874">
    <property type="entry name" value="ATPase domain of HSP90 chaperone/DNA topoisomerase II/histidine kinase"/>
    <property type="match status" value="1"/>
</dbReference>
<proteinExistence type="predicted"/>
<dbReference type="EMBL" id="JAODBU010000004">
    <property type="protein sequence ID" value="MCT7398563.1"/>
    <property type="molecule type" value="Genomic_DNA"/>
</dbReference>
<dbReference type="PANTHER" id="PTHR34220:SF7">
    <property type="entry name" value="SENSOR HISTIDINE KINASE YPDA"/>
    <property type="match status" value="1"/>
</dbReference>
<dbReference type="Pfam" id="PF06580">
    <property type="entry name" value="His_kinase"/>
    <property type="match status" value="1"/>
</dbReference>
<organism evidence="7 8">
    <name type="scientific">Eubacterium album</name>
    <dbReference type="NCBI Taxonomy" id="2978477"/>
    <lineage>
        <taxon>Bacteria</taxon>
        <taxon>Bacillati</taxon>
        <taxon>Bacillota</taxon>
        <taxon>Clostridia</taxon>
        <taxon>Eubacteriales</taxon>
        <taxon>Eubacteriaceae</taxon>
        <taxon>Eubacterium</taxon>
    </lineage>
</organism>
<keyword evidence="4 7" id="KW-0418">Kinase</keyword>
<keyword evidence="5" id="KW-1133">Transmembrane helix</keyword>
<dbReference type="Gene3D" id="6.10.340.10">
    <property type="match status" value="1"/>
</dbReference>
<comment type="subcellular location">
    <subcellularLocation>
        <location evidence="1">Membrane</location>
    </subcellularLocation>
</comment>
<evidence type="ECO:0000259" key="6">
    <source>
        <dbReference type="PROSITE" id="PS50885"/>
    </source>
</evidence>
<comment type="caution">
    <text evidence="7">The sequence shown here is derived from an EMBL/GenBank/DDBJ whole genome shotgun (WGS) entry which is preliminary data.</text>
</comment>
<keyword evidence="8" id="KW-1185">Reference proteome</keyword>
<dbReference type="InterPro" id="IPR050640">
    <property type="entry name" value="Bact_2-comp_sensor_kinase"/>
</dbReference>
<evidence type="ECO:0000256" key="2">
    <source>
        <dbReference type="ARBA" id="ARBA00022553"/>
    </source>
</evidence>
<dbReference type="Gene3D" id="3.30.565.10">
    <property type="entry name" value="Histidine kinase-like ATPase, C-terminal domain"/>
    <property type="match status" value="1"/>
</dbReference>
<dbReference type="InterPro" id="IPR010559">
    <property type="entry name" value="Sig_transdc_His_kin_internal"/>
</dbReference>
<evidence type="ECO:0000256" key="3">
    <source>
        <dbReference type="ARBA" id="ARBA00022679"/>
    </source>
</evidence>
<evidence type="ECO:0000313" key="8">
    <source>
        <dbReference type="Proteomes" id="UP001431199"/>
    </source>
</evidence>
<dbReference type="PROSITE" id="PS50885">
    <property type="entry name" value="HAMP"/>
    <property type="match status" value="1"/>
</dbReference>
<dbReference type="RefSeq" id="WP_260978548.1">
    <property type="nucleotide sequence ID" value="NZ_JAODBU010000004.1"/>
</dbReference>
<feature type="transmembrane region" description="Helical" evidence="5">
    <location>
        <begin position="289"/>
        <end position="311"/>
    </location>
</feature>
<accession>A0ABT2LZ41</accession>
<dbReference type="Proteomes" id="UP001431199">
    <property type="component" value="Unassembled WGS sequence"/>
</dbReference>
<feature type="domain" description="HAMP" evidence="6">
    <location>
        <begin position="312"/>
        <end position="365"/>
    </location>
</feature>
<dbReference type="SUPFAM" id="SSF158472">
    <property type="entry name" value="HAMP domain-like"/>
    <property type="match status" value="1"/>
</dbReference>